<feature type="transmembrane region" description="Helical" evidence="1">
    <location>
        <begin position="12"/>
        <end position="37"/>
    </location>
</feature>
<keyword evidence="1" id="KW-0812">Transmembrane</keyword>
<reference evidence="2" key="1">
    <citation type="journal article" date="2015" name="Nature">
        <title>Complex archaea that bridge the gap between prokaryotes and eukaryotes.</title>
        <authorList>
            <person name="Spang A."/>
            <person name="Saw J.H."/>
            <person name="Jorgensen S.L."/>
            <person name="Zaremba-Niedzwiedzka K."/>
            <person name="Martijn J."/>
            <person name="Lind A.E."/>
            <person name="van Eijk R."/>
            <person name="Schleper C."/>
            <person name="Guy L."/>
            <person name="Ettema T.J."/>
        </authorList>
    </citation>
    <scope>NUCLEOTIDE SEQUENCE</scope>
</reference>
<organism evidence="2">
    <name type="scientific">marine sediment metagenome</name>
    <dbReference type="NCBI Taxonomy" id="412755"/>
    <lineage>
        <taxon>unclassified sequences</taxon>
        <taxon>metagenomes</taxon>
        <taxon>ecological metagenomes</taxon>
    </lineage>
</organism>
<dbReference type="EMBL" id="LAZR01034211">
    <property type="protein sequence ID" value="KKL45935.1"/>
    <property type="molecule type" value="Genomic_DNA"/>
</dbReference>
<proteinExistence type="predicted"/>
<gene>
    <name evidence="2" type="ORF">LCGC14_2350660</name>
</gene>
<sequence length="198" mass="22139">MNEGVTILSTLGQALMIVGGFTLGFVAVTMFFTMLWVRRKVQGKVVAYFIETNRQTTEELLPIDESGIIKSKHGDGDEEYLIVPKKSFWSKWPKGFPVWMQESVPTLLFMRNNAEPFDPNQIETVITAKTLKYITDEKMLKATWQDAADAIGIAPSNLKSPLVIFGILLGAGIIGLGIFLFVVFQKVTEMDLFLRSLA</sequence>
<protein>
    <submittedName>
        <fullName evidence="2">Uncharacterized protein</fullName>
    </submittedName>
</protein>
<accession>A0A0F9EM06</accession>
<evidence type="ECO:0000256" key="1">
    <source>
        <dbReference type="SAM" id="Phobius"/>
    </source>
</evidence>
<dbReference type="AlphaFoldDB" id="A0A0F9EM06"/>
<comment type="caution">
    <text evidence="2">The sequence shown here is derived from an EMBL/GenBank/DDBJ whole genome shotgun (WGS) entry which is preliminary data.</text>
</comment>
<feature type="transmembrane region" description="Helical" evidence="1">
    <location>
        <begin position="162"/>
        <end position="184"/>
    </location>
</feature>
<keyword evidence="1" id="KW-0472">Membrane</keyword>
<evidence type="ECO:0000313" key="2">
    <source>
        <dbReference type="EMBL" id="KKL45935.1"/>
    </source>
</evidence>
<name>A0A0F9EM06_9ZZZZ</name>
<keyword evidence="1" id="KW-1133">Transmembrane helix</keyword>